<dbReference type="PANTHER" id="PTHR30383:SF27">
    <property type="entry name" value="SPORE GERMINATION LIPASE LIPC"/>
    <property type="match status" value="1"/>
</dbReference>
<dbReference type="Pfam" id="PF13472">
    <property type="entry name" value="Lipase_GDSL_2"/>
    <property type="match status" value="1"/>
</dbReference>
<proteinExistence type="predicted"/>
<organism evidence="3 4">
    <name type="scientific">Pediococcus acidilactici DSM 20284</name>
    <dbReference type="NCBI Taxonomy" id="862514"/>
    <lineage>
        <taxon>Bacteria</taxon>
        <taxon>Bacillati</taxon>
        <taxon>Bacillota</taxon>
        <taxon>Bacilli</taxon>
        <taxon>Lactobacillales</taxon>
        <taxon>Lactobacillaceae</taxon>
        <taxon>Pediococcus</taxon>
        <taxon>Pediococcus acidilactici group</taxon>
    </lineage>
</organism>
<dbReference type="InterPro" id="IPR051532">
    <property type="entry name" value="Ester_Hydrolysis_Enzymes"/>
</dbReference>
<dbReference type="PANTHER" id="PTHR30383">
    <property type="entry name" value="THIOESTERASE 1/PROTEASE 1/LYSOPHOSPHOLIPASE L1"/>
    <property type="match status" value="1"/>
</dbReference>
<gene>
    <name evidence="3" type="ORF">HMPREF0623_0494</name>
</gene>
<dbReference type="Gene3D" id="3.40.50.1110">
    <property type="entry name" value="SGNH hydrolase"/>
    <property type="match status" value="1"/>
</dbReference>
<feature type="transmembrane region" description="Helical" evidence="1">
    <location>
        <begin position="20"/>
        <end position="40"/>
    </location>
</feature>
<accession>E0NDX2</accession>
<feature type="domain" description="SGNH hydrolase-type esterase" evidence="2">
    <location>
        <begin position="78"/>
        <end position="310"/>
    </location>
</feature>
<dbReference type="InterPro" id="IPR013830">
    <property type="entry name" value="SGNH_hydro"/>
</dbReference>
<dbReference type="CDD" id="cd04506">
    <property type="entry name" value="SGNH_hydrolase_YpmR_like"/>
    <property type="match status" value="1"/>
</dbReference>
<reference evidence="3" key="1">
    <citation type="submission" date="2010-07" db="EMBL/GenBank/DDBJ databases">
        <authorList>
            <person name="Muzny D."/>
            <person name="Qin X."/>
            <person name="Deng J."/>
            <person name="Jiang H."/>
            <person name="Liu Y."/>
            <person name="Qu J."/>
            <person name="Song X.-Z."/>
            <person name="Zhang L."/>
            <person name="Thornton R."/>
            <person name="Coyle M."/>
            <person name="Francisco L."/>
            <person name="Jackson L."/>
            <person name="Javaid M."/>
            <person name="Korchina V."/>
            <person name="Kovar C."/>
            <person name="Mata R."/>
            <person name="Mathew T."/>
            <person name="Ngo R."/>
            <person name="Nguyen L."/>
            <person name="Nguyen N."/>
            <person name="Okwuonu G."/>
            <person name="Ongeri F."/>
            <person name="Pham C."/>
            <person name="Simmons D."/>
            <person name="Wilczek-Boney K."/>
            <person name="Hale W."/>
            <person name="Jakkamsetti A."/>
            <person name="Pham P."/>
            <person name="Ruth R."/>
            <person name="San Lucas F."/>
            <person name="Warren J."/>
            <person name="Zhang J."/>
            <person name="Zhao Z."/>
            <person name="Zhou C."/>
            <person name="Zhu D."/>
            <person name="Lee S."/>
            <person name="Bess C."/>
            <person name="Blankenburg K."/>
            <person name="Forbes L."/>
            <person name="Fu Q."/>
            <person name="Gubbala S."/>
            <person name="Hirani K."/>
            <person name="Jayaseelan J.C."/>
            <person name="Lara F."/>
            <person name="Munidasa M."/>
            <person name="Palculict T."/>
            <person name="Patil S."/>
            <person name="Pu L.-L."/>
            <person name="Saada N."/>
            <person name="Tang L."/>
            <person name="Weissenberger G."/>
            <person name="Zhu Y."/>
            <person name="Hemphill L."/>
            <person name="Shang Y."/>
            <person name="Youmans B."/>
            <person name="Ayvaz T."/>
            <person name="Ross M."/>
            <person name="Santibanez J."/>
            <person name="Aqrawi P."/>
            <person name="Gross S."/>
            <person name="Joshi V."/>
            <person name="Fowler G."/>
            <person name="Nazareth L."/>
            <person name="Reid J."/>
            <person name="Worley K."/>
            <person name="Petrosino J."/>
            <person name="Highlander S."/>
            <person name="Gibbs R."/>
        </authorList>
    </citation>
    <scope>NUCLEOTIDE SEQUENCE [LARGE SCALE GENOMIC DNA]</scope>
    <source>
        <strain evidence="3">DSM 20284</strain>
    </source>
</reference>
<evidence type="ECO:0000259" key="2">
    <source>
        <dbReference type="Pfam" id="PF13472"/>
    </source>
</evidence>
<sequence>MALIWFKSEEKMKKVLKEIVFSIVGVLLIATVFLWAMGFFKSSQPNHSPNPTPTVVKKSVKLKTKQPQPATSQVKILALGDSLTQGVGDTQDKDGYQKRLKKQIVQKNLAGKATVYDEGVSGERSDQILHRLQNTKRIQKEAVKSDVLVVTAGGNDLFQNLQKNVSESESQILVRVNKVSLEYQNNLRKIFEIARKNNPKIKIVMVGIYNPFYVYFPNVTSITQAVTTFNTTAKATTDEFDDATFVNIDALSKGQFTTKQQIKKLKKQSTEDDIAVVEKSRVETRKVDSKEKNAYLSNEDHFHPNNKGYDMMTSKIKSALQKLEVFD</sequence>
<dbReference type="EMBL" id="AEEG01000002">
    <property type="protein sequence ID" value="EFL96443.1"/>
    <property type="molecule type" value="Genomic_DNA"/>
</dbReference>
<evidence type="ECO:0000313" key="4">
    <source>
        <dbReference type="Proteomes" id="UP000004470"/>
    </source>
</evidence>
<keyword evidence="4" id="KW-1185">Reference proteome</keyword>
<protein>
    <submittedName>
        <fullName evidence="3">GDSL-like protein</fullName>
    </submittedName>
</protein>
<dbReference type="InterPro" id="IPR036514">
    <property type="entry name" value="SGNH_hydro_sf"/>
</dbReference>
<keyword evidence="1" id="KW-1133">Transmembrane helix</keyword>
<evidence type="ECO:0000313" key="3">
    <source>
        <dbReference type="EMBL" id="EFL96443.1"/>
    </source>
</evidence>
<dbReference type="eggNOG" id="COG2755">
    <property type="taxonomic scope" value="Bacteria"/>
</dbReference>
<evidence type="ECO:0000256" key="1">
    <source>
        <dbReference type="SAM" id="Phobius"/>
    </source>
</evidence>
<dbReference type="HOGENOM" id="CLU_076859_1_0_9"/>
<dbReference type="GO" id="GO:0004622">
    <property type="term" value="F:phosphatidylcholine lysophospholipase activity"/>
    <property type="evidence" value="ECO:0007669"/>
    <property type="project" value="TreeGrafter"/>
</dbReference>
<dbReference type="AlphaFoldDB" id="E0NDX2"/>
<keyword evidence="1" id="KW-0812">Transmembrane</keyword>
<name>E0NDX2_PEDAC</name>
<dbReference type="SUPFAM" id="SSF52266">
    <property type="entry name" value="SGNH hydrolase"/>
    <property type="match status" value="1"/>
</dbReference>
<keyword evidence="1" id="KW-0472">Membrane</keyword>
<dbReference type="Proteomes" id="UP000004470">
    <property type="component" value="Unassembled WGS sequence"/>
</dbReference>
<comment type="caution">
    <text evidence="3">The sequence shown here is derived from an EMBL/GenBank/DDBJ whole genome shotgun (WGS) entry which is preliminary data.</text>
</comment>